<dbReference type="SMART" id="SM00347">
    <property type="entry name" value="HTH_MARR"/>
    <property type="match status" value="1"/>
</dbReference>
<dbReference type="InterPro" id="IPR036388">
    <property type="entry name" value="WH-like_DNA-bd_sf"/>
</dbReference>
<dbReference type="PANTHER" id="PTHR33164">
    <property type="entry name" value="TRANSCRIPTIONAL REGULATOR, MARR FAMILY"/>
    <property type="match status" value="1"/>
</dbReference>
<proteinExistence type="predicted"/>
<dbReference type="PANTHER" id="PTHR33164:SF43">
    <property type="entry name" value="HTH-TYPE TRANSCRIPTIONAL REPRESSOR YETL"/>
    <property type="match status" value="1"/>
</dbReference>
<dbReference type="GO" id="GO:0003677">
    <property type="term" value="F:DNA binding"/>
    <property type="evidence" value="ECO:0007669"/>
    <property type="project" value="UniProtKB-KW"/>
</dbReference>
<keyword evidence="3" id="KW-1185">Reference proteome</keyword>
<feature type="domain" description="HTH marR-type" evidence="1">
    <location>
        <begin position="9"/>
        <end position="141"/>
    </location>
</feature>
<dbReference type="RefSeq" id="WP_306848352.1">
    <property type="nucleotide sequence ID" value="NZ_JAUSSK010000002.1"/>
</dbReference>
<dbReference type="Gene3D" id="1.10.10.10">
    <property type="entry name" value="Winged helix-like DNA-binding domain superfamily/Winged helix DNA-binding domain"/>
    <property type="match status" value="1"/>
</dbReference>
<reference evidence="2 3" key="1">
    <citation type="submission" date="2023-07" db="EMBL/GenBank/DDBJ databases">
        <title>Sorghum-associated microbial communities from plants grown in Nebraska, USA.</title>
        <authorList>
            <person name="Schachtman D."/>
        </authorList>
    </citation>
    <scope>NUCLEOTIDE SEQUENCE [LARGE SCALE GENOMIC DNA]</scope>
    <source>
        <strain evidence="2 3">CC60</strain>
    </source>
</reference>
<evidence type="ECO:0000313" key="3">
    <source>
        <dbReference type="Proteomes" id="UP001237737"/>
    </source>
</evidence>
<accession>A0ABT9SVT6</accession>
<evidence type="ECO:0000313" key="2">
    <source>
        <dbReference type="EMBL" id="MDQ0009106.1"/>
    </source>
</evidence>
<dbReference type="InterPro" id="IPR000835">
    <property type="entry name" value="HTH_MarR-typ"/>
</dbReference>
<dbReference type="PROSITE" id="PS50995">
    <property type="entry name" value="HTH_MARR_2"/>
    <property type="match status" value="1"/>
</dbReference>
<sequence length="163" mass="18092">MDYTSRMGGKALGARLRRLSETIDRDATRAYATAGTRFEQRWFGTLNQLAINGPMTVSELAAALRITHVSVSQARQSLEKNGLIASQDDDADARRRYLALTGAGTRLIRRLQPLWRAMEAAALEVNAEADDAIAALDRLDEALARRSLFDRIMQRLGNEETNS</sequence>
<gene>
    <name evidence="2" type="ORF">J2T07_001283</name>
</gene>
<protein>
    <submittedName>
        <fullName evidence="2">DNA-binding MarR family transcriptional regulator</fullName>
    </submittedName>
</protein>
<dbReference type="InterPro" id="IPR039422">
    <property type="entry name" value="MarR/SlyA-like"/>
</dbReference>
<dbReference type="Pfam" id="PF12802">
    <property type="entry name" value="MarR_2"/>
    <property type="match status" value="1"/>
</dbReference>
<comment type="caution">
    <text evidence="2">The sequence shown here is derived from an EMBL/GenBank/DDBJ whole genome shotgun (WGS) entry which is preliminary data.</text>
</comment>
<dbReference type="SUPFAM" id="SSF46785">
    <property type="entry name" value="Winged helix' DNA-binding domain"/>
    <property type="match status" value="1"/>
</dbReference>
<dbReference type="Proteomes" id="UP001237737">
    <property type="component" value="Unassembled WGS sequence"/>
</dbReference>
<keyword evidence="2" id="KW-0238">DNA-binding</keyword>
<evidence type="ECO:0000259" key="1">
    <source>
        <dbReference type="PROSITE" id="PS50995"/>
    </source>
</evidence>
<dbReference type="InterPro" id="IPR036390">
    <property type="entry name" value="WH_DNA-bd_sf"/>
</dbReference>
<organism evidence="2 3">
    <name type="scientific">Luteibacter jiangsuensis</name>
    <dbReference type="NCBI Taxonomy" id="637577"/>
    <lineage>
        <taxon>Bacteria</taxon>
        <taxon>Pseudomonadati</taxon>
        <taxon>Pseudomonadota</taxon>
        <taxon>Gammaproteobacteria</taxon>
        <taxon>Lysobacterales</taxon>
        <taxon>Rhodanobacteraceae</taxon>
        <taxon>Luteibacter</taxon>
    </lineage>
</organism>
<name>A0ABT9SVT6_9GAMM</name>
<dbReference type="EMBL" id="JAUSSK010000002">
    <property type="protein sequence ID" value="MDQ0009106.1"/>
    <property type="molecule type" value="Genomic_DNA"/>
</dbReference>